<dbReference type="Proteomes" id="UP000237347">
    <property type="component" value="Unassembled WGS sequence"/>
</dbReference>
<protein>
    <recommendedName>
        <fullName evidence="1">DUF4283 domain-containing protein</fullName>
    </recommendedName>
</protein>
<sequence>MAEELESLWQKLKVTDEEEVSISLGGECTRTVNERGRNCLFMKVLSRKGIMLEVLRKNIRMLWKPNKSLQLSVIEEELFLVEFDDECDKRRVMDMRPWYYEKQLVLL</sequence>
<dbReference type="InterPro" id="IPR025558">
    <property type="entry name" value="DUF4283"/>
</dbReference>
<comment type="caution">
    <text evidence="2">The sequence shown here is derived from an EMBL/GenBank/DDBJ whole genome shotgun (WGS) entry which is preliminary data.</text>
</comment>
<evidence type="ECO:0000259" key="1">
    <source>
        <dbReference type="Pfam" id="PF14111"/>
    </source>
</evidence>
<organism evidence="2 3">
    <name type="scientific">Quercus suber</name>
    <name type="common">Cork oak</name>
    <dbReference type="NCBI Taxonomy" id="58331"/>
    <lineage>
        <taxon>Eukaryota</taxon>
        <taxon>Viridiplantae</taxon>
        <taxon>Streptophyta</taxon>
        <taxon>Embryophyta</taxon>
        <taxon>Tracheophyta</taxon>
        <taxon>Spermatophyta</taxon>
        <taxon>Magnoliopsida</taxon>
        <taxon>eudicotyledons</taxon>
        <taxon>Gunneridae</taxon>
        <taxon>Pentapetalae</taxon>
        <taxon>rosids</taxon>
        <taxon>fabids</taxon>
        <taxon>Fagales</taxon>
        <taxon>Fagaceae</taxon>
        <taxon>Quercus</taxon>
    </lineage>
</organism>
<dbReference type="AlphaFoldDB" id="A0AAW0KBB9"/>
<gene>
    <name evidence="2" type="ORF">CFP56_023795</name>
</gene>
<evidence type="ECO:0000313" key="2">
    <source>
        <dbReference type="EMBL" id="KAK7835146.1"/>
    </source>
</evidence>
<feature type="domain" description="DUF4283" evidence="1">
    <location>
        <begin position="33"/>
        <end position="106"/>
    </location>
</feature>
<evidence type="ECO:0000313" key="3">
    <source>
        <dbReference type="Proteomes" id="UP000237347"/>
    </source>
</evidence>
<dbReference type="EMBL" id="PKMF04000375">
    <property type="protein sequence ID" value="KAK7835146.1"/>
    <property type="molecule type" value="Genomic_DNA"/>
</dbReference>
<accession>A0AAW0KBB9</accession>
<keyword evidence="3" id="KW-1185">Reference proteome</keyword>
<proteinExistence type="predicted"/>
<name>A0AAW0KBB9_QUESU</name>
<reference evidence="2 3" key="1">
    <citation type="journal article" date="2018" name="Sci. Data">
        <title>The draft genome sequence of cork oak.</title>
        <authorList>
            <person name="Ramos A.M."/>
            <person name="Usie A."/>
            <person name="Barbosa P."/>
            <person name="Barros P.M."/>
            <person name="Capote T."/>
            <person name="Chaves I."/>
            <person name="Simoes F."/>
            <person name="Abreu I."/>
            <person name="Carrasquinho I."/>
            <person name="Faro C."/>
            <person name="Guimaraes J.B."/>
            <person name="Mendonca D."/>
            <person name="Nobrega F."/>
            <person name="Rodrigues L."/>
            <person name="Saibo N.J.M."/>
            <person name="Varela M.C."/>
            <person name="Egas C."/>
            <person name="Matos J."/>
            <person name="Miguel C.M."/>
            <person name="Oliveira M.M."/>
            <person name="Ricardo C.P."/>
            <person name="Goncalves S."/>
        </authorList>
    </citation>
    <scope>NUCLEOTIDE SEQUENCE [LARGE SCALE GENOMIC DNA]</scope>
    <source>
        <strain evidence="3">cv. HL8</strain>
    </source>
</reference>
<dbReference type="Pfam" id="PF14111">
    <property type="entry name" value="DUF4283"/>
    <property type="match status" value="1"/>
</dbReference>